<sequence length="322" mass="37834">MSYALTNYLPTARRHNRSGTPPATGPGCYGNTGALWTQQQEESPHLLIRRQNRSEEIPRPLSPNYSIVPSTTGLERTWIKPSLKTFPQFTKFLAELRIKIYKQVEFRFRSETPTIMQVSYEARKESQRLDIYPRSPNSPFPFPRIWLKPTVDIICPVRNGRTPWTETQFSIFAQIIIYMWIERLGLDNFVSPNYKSEAALDEWNNFGKFAKWMNQNLHQILLYTSLKQFNIHYQPLKLVETKNYPEQSSEVLMITSVAARRRFEELYLMMLDLEASRTDQNIIGEVYEDFAREKEKMPWVPGWLYEHGSTWVRPEPISLSAL</sequence>
<evidence type="ECO:0000313" key="3">
    <source>
        <dbReference type="Proteomes" id="UP000624404"/>
    </source>
</evidence>
<gene>
    <name evidence="2" type="ORF">SCLTRI_LOCUS2182</name>
</gene>
<feature type="region of interest" description="Disordered" evidence="1">
    <location>
        <begin position="9"/>
        <end position="32"/>
    </location>
</feature>
<reference evidence="2" key="1">
    <citation type="submission" date="2020-10" db="EMBL/GenBank/DDBJ databases">
        <authorList>
            <person name="Kusch S."/>
        </authorList>
    </citation>
    <scope>NUCLEOTIDE SEQUENCE</scope>
    <source>
        <strain evidence="2">SwB9</strain>
    </source>
</reference>
<dbReference type="AlphaFoldDB" id="A0A8H2ZMH9"/>
<accession>A0A8H2ZMH9</accession>
<evidence type="ECO:0000256" key="1">
    <source>
        <dbReference type="SAM" id="MobiDB-lite"/>
    </source>
</evidence>
<dbReference type="Proteomes" id="UP000624404">
    <property type="component" value="Unassembled WGS sequence"/>
</dbReference>
<dbReference type="OrthoDB" id="3513892at2759"/>
<keyword evidence="3" id="KW-1185">Reference proteome</keyword>
<evidence type="ECO:0000313" key="2">
    <source>
        <dbReference type="EMBL" id="CAD6442390.1"/>
    </source>
</evidence>
<dbReference type="EMBL" id="CAJHIA010000008">
    <property type="protein sequence ID" value="CAD6442390.1"/>
    <property type="molecule type" value="Genomic_DNA"/>
</dbReference>
<proteinExistence type="predicted"/>
<protein>
    <submittedName>
        <fullName evidence="2">56bae075-102b-4bb3-bfc1-089d8f62fbc0</fullName>
    </submittedName>
</protein>
<organism evidence="2 3">
    <name type="scientific">Sclerotinia trifoliorum</name>
    <dbReference type="NCBI Taxonomy" id="28548"/>
    <lineage>
        <taxon>Eukaryota</taxon>
        <taxon>Fungi</taxon>
        <taxon>Dikarya</taxon>
        <taxon>Ascomycota</taxon>
        <taxon>Pezizomycotina</taxon>
        <taxon>Leotiomycetes</taxon>
        <taxon>Helotiales</taxon>
        <taxon>Sclerotiniaceae</taxon>
        <taxon>Sclerotinia</taxon>
    </lineage>
</organism>
<comment type="caution">
    <text evidence="2">The sequence shown here is derived from an EMBL/GenBank/DDBJ whole genome shotgun (WGS) entry which is preliminary data.</text>
</comment>
<name>A0A8H2ZMH9_9HELO</name>